<sequence length="110" mass="12028">MSTQVTDDDVRALATTARPYSLAVLRWARRHQRTAVEKGEAHQRRMVQLRRDGKIAILCPVESDIICGVAILTIPLEEAIAIMDGDPCVQSGIMTVQVLPCQSFAGDALP</sequence>
<evidence type="ECO:0000313" key="2">
    <source>
        <dbReference type="Proteomes" id="UP000321062"/>
    </source>
</evidence>
<reference evidence="1 2" key="1">
    <citation type="journal article" date="2015" name="Int. J. Syst. Evol. Microbiol.">
        <title>Youhaiella tibetensis gen. nov., sp. nov., isolated from subsurface sediment.</title>
        <authorList>
            <person name="Wang Y.X."/>
            <person name="Huang F.Q."/>
            <person name="Nogi Y."/>
            <person name="Pang S.J."/>
            <person name="Wang P.K."/>
            <person name="Lv J."/>
        </authorList>
    </citation>
    <scope>NUCLEOTIDE SEQUENCE [LARGE SCALE GENOMIC DNA]</scope>
    <source>
        <strain evidence="2">fig4</strain>
    </source>
</reference>
<evidence type="ECO:0000313" key="1">
    <source>
        <dbReference type="EMBL" id="QEE19366.1"/>
    </source>
</evidence>
<gene>
    <name evidence="1" type="ORF">FNA67_03890</name>
</gene>
<protein>
    <submittedName>
        <fullName evidence="1">Uncharacterized protein</fullName>
    </submittedName>
</protein>
<dbReference type="RefSeq" id="WP_147655139.1">
    <property type="nucleotide sequence ID" value="NZ_BMFM01000001.1"/>
</dbReference>
<dbReference type="EMBL" id="CP041690">
    <property type="protein sequence ID" value="QEE19366.1"/>
    <property type="molecule type" value="Genomic_DNA"/>
</dbReference>
<organism evidence="1 2">
    <name type="scientific">Paradevosia tibetensis</name>
    <dbReference type="NCBI Taxonomy" id="1447062"/>
    <lineage>
        <taxon>Bacteria</taxon>
        <taxon>Pseudomonadati</taxon>
        <taxon>Pseudomonadota</taxon>
        <taxon>Alphaproteobacteria</taxon>
        <taxon>Hyphomicrobiales</taxon>
        <taxon>Devosiaceae</taxon>
        <taxon>Paradevosia</taxon>
    </lineage>
</organism>
<proteinExistence type="predicted"/>
<dbReference type="OrthoDB" id="163565at2"/>
<name>A0A5B9DJZ6_9HYPH</name>
<dbReference type="AlphaFoldDB" id="A0A5B9DJZ6"/>
<dbReference type="Proteomes" id="UP000321062">
    <property type="component" value="Chromosome"/>
</dbReference>
<accession>A0A5B9DJZ6</accession>
<keyword evidence="2" id="KW-1185">Reference proteome</keyword>
<dbReference type="KEGG" id="yti:FNA67_03890"/>